<evidence type="ECO:0000313" key="4">
    <source>
        <dbReference type="EMBL" id="KAH7110893.1"/>
    </source>
</evidence>
<keyword evidence="1" id="KW-0677">Repeat</keyword>
<evidence type="ECO:0000256" key="1">
    <source>
        <dbReference type="ARBA" id="ARBA00022737"/>
    </source>
</evidence>
<gene>
    <name evidence="4" type="ORF">B0J11DRAFT_586093</name>
</gene>
<organism evidence="4 5">
    <name type="scientific">Dendryphion nanum</name>
    <dbReference type="NCBI Taxonomy" id="256645"/>
    <lineage>
        <taxon>Eukaryota</taxon>
        <taxon>Fungi</taxon>
        <taxon>Dikarya</taxon>
        <taxon>Ascomycota</taxon>
        <taxon>Pezizomycotina</taxon>
        <taxon>Dothideomycetes</taxon>
        <taxon>Pleosporomycetidae</taxon>
        <taxon>Pleosporales</taxon>
        <taxon>Torulaceae</taxon>
        <taxon>Dendryphion</taxon>
    </lineage>
</organism>
<evidence type="ECO:0000259" key="3">
    <source>
        <dbReference type="Pfam" id="PF24883"/>
    </source>
</evidence>
<dbReference type="InterPro" id="IPR056884">
    <property type="entry name" value="NPHP3-like_N"/>
</dbReference>
<dbReference type="EMBL" id="JAGMWT010000026">
    <property type="protein sequence ID" value="KAH7110893.1"/>
    <property type="molecule type" value="Genomic_DNA"/>
</dbReference>
<dbReference type="InterPro" id="IPR056125">
    <property type="entry name" value="DUF7708"/>
</dbReference>
<dbReference type="Proteomes" id="UP000700596">
    <property type="component" value="Unassembled WGS sequence"/>
</dbReference>
<reference evidence="4" key="1">
    <citation type="journal article" date="2021" name="Nat. Commun.">
        <title>Genetic determinants of endophytism in the Arabidopsis root mycobiome.</title>
        <authorList>
            <person name="Mesny F."/>
            <person name="Miyauchi S."/>
            <person name="Thiergart T."/>
            <person name="Pickel B."/>
            <person name="Atanasova L."/>
            <person name="Karlsson M."/>
            <person name="Huettel B."/>
            <person name="Barry K.W."/>
            <person name="Haridas S."/>
            <person name="Chen C."/>
            <person name="Bauer D."/>
            <person name="Andreopoulos W."/>
            <person name="Pangilinan J."/>
            <person name="LaButti K."/>
            <person name="Riley R."/>
            <person name="Lipzen A."/>
            <person name="Clum A."/>
            <person name="Drula E."/>
            <person name="Henrissat B."/>
            <person name="Kohler A."/>
            <person name="Grigoriev I.V."/>
            <person name="Martin F.M."/>
            <person name="Hacquard S."/>
        </authorList>
    </citation>
    <scope>NUCLEOTIDE SEQUENCE</scope>
    <source>
        <strain evidence="4">MPI-CAGE-CH-0243</strain>
    </source>
</reference>
<dbReference type="Pfam" id="PF24809">
    <property type="entry name" value="DUF7708"/>
    <property type="match status" value="1"/>
</dbReference>
<accession>A0A9P9D1B8</accession>
<sequence>MTVTSYRKWFNKSDEVLEPLRKLCDNRRDWLEDVDSDEALVLCNDPDALSILYRHTKQDVETKIEKYISMNEGAKLHEDANAMRNQAAKKMQNWNQCRNGSRARKANTDVQRTLSFLGEFLKSFTGVADIVRAADQTFGGLAYGTLMLLVTTAVNKQSREDAIEEAMEELALAFPRLETIQRLEPNDILRRLIVEVFEHSVCFCRETITYFSKRSRRLKDAMSPSPLKINTLSRLRRTLLEIRKECDIMMIQMISKQGIELQGMKQQLDDMERTGADTNFRIKRADSHFRRVDSRDKASCLEKIKNLLALKRSDGLDSAPVIVAYKTSLLREFADHRRKNRVPRNMSLKALYSEPSFLNWQAGARSSILLLGGNNFKDDSSIQYNWLSLASILMAEDMEDSATIVSLFCQTEYTPPRMRRRRFPDVIRHLIYQLAEQHQQALKDSLEDISRIMEALDKNNGNQDESIEYIFELLIPILGEFDNGSDIRLVIDRLDQCFWHDDRNTEQHSLDRLFGSLLQLMQATSLSKLRIKILLVMDEDPARKLANKFTWAKDRRRLDYKVDWHQEADDD</sequence>
<dbReference type="AlphaFoldDB" id="A0A9P9D1B8"/>
<comment type="caution">
    <text evidence="4">The sequence shown here is derived from an EMBL/GenBank/DDBJ whole genome shotgun (WGS) entry which is preliminary data.</text>
</comment>
<dbReference type="OrthoDB" id="5389929at2759"/>
<evidence type="ECO:0000313" key="5">
    <source>
        <dbReference type="Proteomes" id="UP000700596"/>
    </source>
</evidence>
<proteinExistence type="predicted"/>
<feature type="domain" description="DUF7708" evidence="2">
    <location>
        <begin position="117"/>
        <end position="230"/>
    </location>
</feature>
<protein>
    <submittedName>
        <fullName evidence="4">Uncharacterized protein</fullName>
    </submittedName>
</protein>
<keyword evidence="5" id="KW-1185">Reference proteome</keyword>
<feature type="domain" description="Nephrocystin 3-like N-terminal" evidence="3">
    <location>
        <begin position="389"/>
        <end position="535"/>
    </location>
</feature>
<evidence type="ECO:0000259" key="2">
    <source>
        <dbReference type="Pfam" id="PF24809"/>
    </source>
</evidence>
<name>A0A9P9D1B8_9PLEO</name>
<dbReference type="Pfam" id="PF24883">
    <property type="entry name" value="NPHP3_N"/>
    <property type="match status" value="1"/>
</dbReference>